<keyword evidence="4 6" id="KW-1133">Transmembrane helix</keyword>
<dbReference type="EMBL" id="QZWG01000010">
    <property type="protein sequence ID" value="RZB87972.1"/>
    <property type="molecule type" value="Genomic_DNA"/>
</dbReference>
<feature type="transmembrane region" description="Helical" evidence="6">
    <location>
        <begin position="140"/>
        <end position="160"/>
    </location>
</feature>
<evidence type="ECO:0000256" key="3">
    <source>
        <dbReference type="ARBA" id="ARBA00022692"/>
    </source>
</evidence>
<keyword evidence="9" id="KW-1185">Reference proteome</keyword>
<reference evidence="8 9" key="1">
    <citation type="submission" date="2018-09" db="EMBL/GenBank/DDBJ databases">
        <title>A high-quality reference genome of wild soybean provides a powerful tool to mine soybean genomes.</title>
        <authorList>
            <person name="Xie M."/>
            <person name="Chung C.Y.L."/>
            <person name="Li M.-W."/>
            <person name="Wong F.-L."/>
            <person name="Chan T.-F."/>
            <person name="Lam H.-M."/>
        </authorList>
    </citation>
    <scope>NUCLEOTIDE SEQUENCE [LARGE SCALE GENOMIC DNA]</scope>
    <source>
        <strain evidence="9">cv. W05</strain>
        <tissue evidence="8">Hypocotyl of etiolated seedlings</tissue>
    </source>
</reference>
<feature type="transmembrane region" description="Helical" evidence="6">
    <location>
        <begin position="20"/>
        <end position="39"/>
    </location>
</feature>
<feature type="transmembrane region" description="Helical" evidence="6">
    <location>
        <begin position="218"/>
        <end position="238"/>
    </location>
</feature>
<dbReference type="GO" id="GO:0022857">
    <property type="term" value="F:transmembrane transporter activity"/>
    <property type="evidence" value="ECO:0007669"/>
    <property type="project" value="InterPro"/>
</dbReference>
<name>A0A445IPJ3_GLYSO</name>
<proteinExistence type="inferred from homology"/>
<organism evidence="8 9">
    <name type="scientific">Glycine soja</name>
    <name type="common">Wild soybean</name>
    <dbReference type="NCBI Taxonomy" id="3848"/>
    <lineage>
        <taxon>Eukaryota</taxon>
        <taxon>Viridiplantae</taxon>
        <taxon>Streptophyta</taxon>
        <taxon>Embryophyta</taxon>
        <taxon>Tracheophyta</taxon>
        <taxon>Spermatophyta</taxon>
        <taxon>Magnoliopsida</taxon>
        <taxon>eudicotyledons</taxon>
        <taxon>Gunneridae</taxon>
        <taxon>Pentapetalae</taxon>
        <taxon>rosids</taxon>
        <taxon>fabids</taxon>
        <taxon>Fabales</taxon>
        <taxon>Fabaceae</taxon>
        <taxon>Papilionoideae</taxon>
        <taxon>50 kb inversion clade</taxon>
        <taxon>NPAAA clade</taxon>
        <taxon>indigoferoid/millettioid clade</taxon>
        <taxon>Phaseoleae</taxon>
        <taxon>Glycine</taxon>
        <taxon>Glycine subgen. Soja</taxon>
    </lineage>
</organism>
<evidence type="ECO:0000313" key="8">
    <source>
        <dbReference type="EMBL" id="RZB87972.1"/>
    </source>
</evidence>
<feature type="domain" description="EamA" evidence="7">
    <location>
        <begin position="18"/>
        <end position="158"/>
    </location>
</feature>
<feature type="transmembrane region" description="Helical" evidence="6">
    <location>
        <begin position="258"/>
        <end position="275"/>
    </location>
</feature>
<feature type="transmembrane region" description="Helical" evidence="6">
    <location>
        <begin position="186"/>
        <end position="206"/>
    </location>
</feature>
<dbReference type="GO" id="GO:0016020">
    <property type="term" value="C:membrane"/>
    <property type="evidence" value="ECO:0007669"/>
    <property type="project" value="UniProtKB-SubCell"/>
</dbReference>
<dbReference type="SUPFAM" id="SSF103481">
    <property type="entry name" value="Multidrug resistance efflux transporter EmrE"/>
    <property type="match status" value="2"/>
</dbReference>
<dbReference type="Pfam" id="PF00892">
    <property type="entry name" value="EamA"/>
    <property type="match status" value="2"/>
</dbReference>
<feature type="transmembrane region" description="Helical" evidence="6">
    <location>
        <begin position="109"/>
        <end position="128"/>
    </location>
</feature>
<keyword evidence="5 6" id="KW-0472">Membrane</keyword>
<dbReference type="Gramene" id="XM_028328440.1">
    <property type="protein sequence ID" value="XP_028184241.1"/>
    <property type="gene ID" value="LOC114371041"/>
</dbReference>
<protein>
    <recommendedName>
        <fullName evidence="6">WAT1-related protein</fullName>
    </recommendedName>
</protein>
<feature type="domain" description="EamA" evidence="7">
    <location>
        <begin position="188"/>
        <end position="326"/>
    </location>
</feature>
<evidence type="ECO:0000256" key="1">
    <source>
        <dbReference type="ARBA" id="ARBA00004141"/>
    </source>
</evidence>
<evidence type="ECO:0000313" key="9">
    <source>
        <dbReference type="Proteomes" id="UP000289340"/>
    </source>
</evidence>
<dbReference type="InterPro" id="IPR000620">
    <property type="entry name" value="EamA_dom"/>
</dbReference>
<gene>
    <name evidence="8" type="ORF">D0Y65_027475</name>
</gene>
<dbReference type="SMR" id="A0A445IPJ3"/>
<comment type="similarity">
    <text evidence="2 6">Belongs to the drug/metabolite transporter (DMT) superfamily. Plant drug/metabolite exporter (P-DME) (TC 2.A.7.4) family.</text>
</comment>
<dbReference type="Proteomes" id="UP000289340">
    <property type="component" value="Chromosome 10"/>
</dbReference>
<dbReference type="PANTHER" id="PTHR31218">
    <property type="entry name" value="WAT1-RELATED PROTEIN"/>
    <property type="match status" value="1"/>
</dbReference>
<feature type="transmembrane region" description="Helical" evidence="6">
    <location>
        <begin position="45"/>
        <end position="67"/>
    </location>
</feature>
<evidence type="ECO:0000259" key="7">
    <source>
        <dbReference type="Pfam" id="PF00892"/>
    </source>
</evidence>
<evidence type="ECO:0000256" key="4">
    <source>
        <dbReference type="ARBA" id="ARBA00022989"/>
    </source>
</evidence>
<feature type="transmembrane region" description="Helical" evidence="6">
    <location>
        <begin position="282"/>
        <end position="302"/>
    </location>
</feature>
<sequence length="346" mass="38994">MEQKRCSFVTKCRDFKPHLLMVLVQFGYSFLYLITNASFDHGMNPFVYVTYRHILAAVLMFPFAYFLERNARPKLTFSLFMEIFVLSLLGVSLTINMHFASLKYTNPTFIVAMLNTIPTLTFVIAVAFRFELLDLRNSRGIAKVLGTLISLAGALIIALYKGNLMRNLWRPLIHIPGKSAAINESWLKGSLLTVLSCVTWSIWYIMQAATLKRYPAQLSLVTWMSFVGAAQSAVFTVIVEHNRSAWTIGLNIDLWSTIYGGIVVACLITYVLLWCTEKKGPVFVTMFNPLSTILVAFVAYFILGEKLYLGSIIGAFTIIIGMYLLLWGKSEQEVSQCSTEDSGCRI</sequence>
<evidence type="ECO:0000256" key="5">
    <source>
        <dbReference type="ARBA" id="ARBA00023136"/>
    </source>
</evidence>
<keyword evidence="3 6" id="KW-0812">Transmembrane</keyword>
<dbReference type="InterPro" id="IPR030184">
    <property type="entry name" value="WAT1-related"/>
</dbReference>
<comment type="subcellular location">
    <subcellularLocation>
        <location evidence="1 6">Membrane</location>
        <topology evidence="1 6">Multi-pass membrane protein</topology>
    </subcellularLocation>
</comment>
<dbReference type="InterPro" id="IPR037185">
    <property type="entry name" value="EmrE-like"/>
</dbReference>
<evidence type="ECO:0000256" key="2">
    <source>
        <dbReference type="ARBA" id="ARBA00007635"/>
    </source>
</evidence>
<accession>A0A445IPJ3</accession>
<comment type="caution">
    <text evidence="8">The sequence shown here is derived from an EMBL/GenBank/DDBJ whole genome shotgun (WGS) entry which is preliminary data.</text>
</comment>
<dbReference type="AlphaFoldDB" id="A0A445IPJ3"/>
<feature type="transmembrane region" description="Helical" evidence="6">
    <location>
        <begin position="308"/>
        <end position="326"/>
    </location>
</feature>
<evidence type="ECO:0000256" key="6">
    <source>
        <dbReference type="RuleBase" id="RU363077"/>
    </source>
</evidence>
<feature type="transmembrane region" description="Helical" evidence="6">
    <location>
        <begin position="79"/>
        <end position="97"/>
    </location>
</feature>